<keyword evidence="17" id="KW-1185">Reference proteome</keyword>
<evidence type="ECO:0000313" key="17">
    <source>
        <dbReference type="Proteomes" id="UP001445335"/>
    </source>
</evidence>
<dbReference type="AlphaFoldDB" id="A0AAW1SI91"/>
<evidence type="ECO:0000259" key="15">
    <source>
        <dbReference type="Pfam" id="PF02803"/>
    </source>
</evidence>
<feature type="domain" description="Thiolase C-terminal" evidence="15">
    <location>
        <begin position="274"/>
        <end position="394"/>
    </location>
</feature>
<dbReference type="InterPro" id="IPR020617">
    <property type="entry name" value="Thiolase_C"/>
</dbReference>
<feature type="active site" description="Acyl-thioester intermediate" evidence="12">
    <location>
        <position position="91"/>
    </location>
</feature>
<dbReference type="NCBIfam" id="TIGR01930">
    <property type="entry name" value="AcCoA-C-Actrans"/>
    <property type="match status" value="1"/>
</dbReference>
<keyword evidence="9" id="KW-0496">Mitochondrion</keyword>
<dbReference type="PANTHER" id="PTHR18919">
    <property type="entry name" value="ACETYL-COA C-ACYLTRANSFERASE"/>
    <property type="match status" value="1"/>
</dbReference>
<comment type="subcellular location">
    <subcellularLocation>
        <location evidence="1">Mitochondrion</location>
    </subcellularLocation>
</comment>
<comment type="subunit">
    <text evidence="3">Homotetramer.</text>
</comment>
<dbReference type="GO" id="GO:0006635">
    <property type="term" value="P:fatty acid beta-oxidation"/>
    <property type="evidence" value="ECO:0007669"/>
    <property type="project" value="TreeGrafter"/>
</dbReference>
<dbReference type="InterPro" id="IPR002155">
    <property type="entry name" value="Thiolase"/>
</dbReference>
<dbReference type="Pfam" id="PF00108">
    <property type="entry name" value="Thiolase_N"/>
    <property type="match status" value="1"/>
</dbReference>
<gene>
    <name evidence="16" type="ORF">WJX81_005183</name>
</gene>
<evidence type="ECO:0000256" key="12">
    <source>
        <dbReference type="PIRSR" id="PIRSR000429-1"/>
    </source>
</evidence>
<evidence type="ECO:0000256" key="11">
    <source>
        <dbReference type="ARBA" id="ARBA00052235"/>
    </source>
</evidence>
<evidence type="ECO:0000256" key="3">
    <source>
        <dbReference type="ARBA" id="ARBA00011881"/>
    </source>
</evidence>
<evidence type="ECO:0000256" key="8">
    <source>
        <dbReference type="ARBA" id="ARBA00022958"/>
    </source>
</evidence>
<name>A0AAW1SI91_9CHLO</name>
<dbReference type="CDD" id="cd00751">
    <property type="entry name" value="thiolase"/>
    <property type="match status" value="1"/>
</dbReference>
<evidence type="ECO:0000256" key="1">
    <source>
        <dbReference type="ARBA" id="ARBA00004173"/>
    </source>
</evidence>
<feature type="active site" description="Proton acceptor" evidence="12">
    <location>
        <position position="382"/>
    </location>
</feature>
<dbReference type="PROSITE" id="PS00098">
    <property type="entry name" value="THIOLASE_1"/>
    <property type="match status" value="1"/>
</dbReference>
<dbReference type="GO" id="GO:0003985">
    <property type="term" value="F:acetyl-CoA C-acetyltransferase activity"/>
    <property type="evidence" value="ECO:0007669"/>
    <property type="project" value="UniProtKB-EC"/>
</dbReference>
<dbReference type="InterPro" id="IPR020616">
    <property type="entry name" value="Thiolase_N"/>
</dbReference>
<feature type="active site" description="Proton acceptor" evidence="12">
    <location>
        <position position="352"/>
    </location>
</feature>
<evidence type="ECO:0000256" key="9">
    <source>
        <dbReference type="ARBA" id="ARBA00023128"/>
    </source>
</evidence>
<comment type="catalytic activity">
    <reaction evidence="11">
        <text>2 acetyl-CoA = acetoacetyl-CoA + CoA</text>
        <dbReference type="Rhea" id="RHEA:21036"/>
        <dbReference type="ChEBI" id="CHEBI:57286"/>
        <dbReference type="ChEBI" id="CHEBI:57287"/>
        <dbReference type="ChEBI" id="CHEBI:57288"/>
        <dbReference type="EC" id="2.3.1.9"/>
    </reaction>
    <physiologicalReaction direction="left-to-right" evidence="11">
        <dbReference type="Rhea" id="RHEA:21037"/>
    </physiologicalReaction>
</comment>
<keyword evidence="10 13" id="KW-0012">Acyltransferase</keyword>
<evidence type="ECO:0000256" key="6">
    <source>
        <dbReference type="ARBA" id="ARBA00022723"/>
    </source>
</evidence>
<comment type="similarity">
    <text evidence="2 13">Belongs to the thiolase-like superfamily. Thiolase family.</text>
</comment>
<dbReference type="SUPFAM" id="SSF53901">
    <property type="entry name" value="Thiolase-like"/>
    <property type="match status" value="2"/>
</dbReference>
<evidence type="ECO:0000256" key="4">
    <source>
        <dbReference type="ARBA" id="ARBA00012705"/>
    </source>
</evidence>
<evidence type="ECO:0000256" key="13">
    <source>
        <dbReference type="RuleBase" id="RU003557"/>
    </source>
</evidence>
<evidence type="ECO:0000259" key="14">
    <source>
        <dbReference type="Pfam" id="PF00108"/>
    </source>
</evidence>
<keyword evidence="8" id="KW-0630">Potassium</keyword>
<dbReference type="InterPro" id="IPR020615">
    <property type="entry name" value="Thiolase_acyl_enz_int_AS"/>
</dbReference>
<organism evidence="16 17">
    <name type="scientific">Elliptochloris bilobata</name>
    <dbReference type="NCBI Taxonomy" id="381761"/>
    <lineage>
        <taxon>Eukaryota</taxon>
        <taxon>Viridiplantae</taxon>
        <taxon>Chlorophyta</taxon>
        <taxon>core chlorophytes</taxon>
        <taxon>Trebouxiophyceae</taxon>
        <taxon>Trebouxiophyceae incertae sedis</taxon>
        <taxon>Elliptochloris clade</taxon>
        <taxon>Elliptochloris</taxon>
    </lineage>
</organism>
<dbReference type="GO" id="GO:0005739">
    <property type="term" value="C:mitochondrion"/>
    <property type="evidence" value="ECO:0007669"/>
    <property type="project" value="UniProtKB-SubCell"/>
</dbReference>
<dbReference type="Pfam" id="PF02803">
    <property type="entry name" value="Thiolase_C"/>
    <property type="match status" value="1"/>
</dbReference>
<accession>A0AAW1SI91</accession>
<dbReference type="EMBL" id="JALJOU010000003">
    <property type="protein sequence ID" value="KAK9845383.1"/>
    <property type="molecule type" value="Genomic_DNA"/>
</dbReference>
<keyword evidence="5 13" id="KW-0808">Transferase</keyword>
<dbReference type="EC" id="2.3.1.9" evidence="4"/>
<dbReference type="Proteomes" id="UP001445335">
    <property type="component" value="Unassembled WGS sequence"/>
</dbReference>
<dbReference type="FunFam" id="3.40.47.10:FF:000007">
    <property type="entry name" value="acetyl-CoA acetyltransferase, mitochondrial"/>
    <property type="match status" value="1"/>
</dbReference>
<keyword evidence="7" id="KW-0809">Transit peptide</keyword>
<protein>
    <recommendedName>
        <fullName evidence="4">acetyl-CoA C-acetyltransferase</fullName>
        <ecNumber evidence="4">2.3.1.9</ecNumber>
    </recommendedName>
</protein>
<proteinExistence type="inferred from homology"/>
<dbReference type="InterPro" id="IPR020613">
    <property type="entry name" value="Thiolase_CS"/>
</dbReference>
<dbReference type="PANTHER" id="PTHR18919:SF156">
    <property type="entry name" value="ACETYL-COA ACETYLTRANSFERASE, MITOCHONDRIAL"/>
    <property type="match status" value="1"/>
</dbReference>
<comment type="caution">
    <text evidence="16">The sequence shown here is derived from an EMBL/GenBank/DDBJ whole genome shotgun (WGS) entry which is preliminary data.</text>
</comment>
<evidence type="ECO:0000256" key="2">
    <source>
        <dbReference type="ARBA" id="ARBA00010982"/>
    </source>
</evidence>
<dbReference type="InterPro" id="IPR016039">
    <property type="entry name" value="Thiolase-like"/>
</dbReference>
<dbReference type="PROSITE" id="PS00099">
    <property type="entry name" value="THIOLASE_3"/>
    <property type="match status" value="1"/>
</dbReference>
<sequence length="396" mass="39951">MAHQCEVCIVSAVRTPLGGFQGALASLPATQLGALAIRAALERIGLAPGAVQECIMGNVCSAGLGQAPARQAALGAGLPPSVVCTTVNKVCASGLKAVALAAQSIRLGAAEVAVAGGMESMSRVPYYAPGARAGLRMGHAQLLDGMLLDGLWDHMNDVHMGECAERCAEEYGISRREQDDHALESHRRAGQATRAGITAEEIVPVDVPGRRGMPSIRISKDEAPAKLDAGRLRSLRPAFRPGGSVTAGNSSPLADGAAALVLASSAAAARLGLPVLAHLRGCADAEQDPVHFTTAPAAAIPRALAAAGLAPGDVDFYEINEAFSVVDLVNRRLLGLDPARVNAHGGAVALGHPIGASGAALLVRLLGVLRHAGARTGVAAVCNGGGGASAAVIQLA</sequence>
<evidence type="ECO:0000256" key="10">
    <source>
        <dbReference type="ARBA" id="ARBA00023315"/>
    </source>
</evidence>
<keyword evidence="6" id="KW-0479">Metal-binding</keyword>
<feature type="domain" description="Thiolase N-terminal" evidence="14">
    <location>
        <begin position="7"/>
        <end position="265"/>
    </location>
</feature>
<evidence type="ECO:0000256" key="7">
    <source>
        <dbReference type="ARBA" id="ARBA00022946"/>
    </source>
</evidence>
<dbReference type="PROSITE" id="PS00737">
    <property type="entry name" value="THIOLASE_2"/>
    <property type="match status" value="1"/>
</dbReference>
<evidence type="ECO:0000313" key="16">
    <source>
        <dbReference type="EMBL" id="KAK9845383.1"/>
    </source>
</evidence>
<evidence type="ECO:0000256" key="5">
    <source>
        <dbReference type="ARBA" id="ARBA00022679"/>
    </source>
</evidence>
<dbReference type="PIRSF" id="PIRSF000429">
    <property type="entry name" value="Ac-CoA_Ac_transf"/>
    <property type="match status" value="1"/>
</dbReference>
<dbReference type="GO" id="GO:0046872">
    <property type="term" value="F:metal ion binding"/>
    <property type="evidence" value="ECO:0007669"/>
    <property type="project" value="UniProtKB-KW"/>
</dbReference>
<dbReference type="Gene3D" id="3.40.47.10">
    <property type="match status" value="1"/>
</dbReference>
<reference evidence="16 17" key="1">
    <citation type="journal article" date="2024" name="Nat. Commun.">
        <title>Phylogenomics reveals the evolutionary origins of lichenization in chlorophyte algae.</title>
        <authorList>
            <person name="Puginier C."/>
            <person name="Libourel C."/>
            <person name="Otte J."/>
            <person name="Skaloud P."/>
            <person name="Haon M."/>
            <person name="Grisel S."/>
            <person name="Petersen M."/>
            <person name="Berrin J.G."/>
            <person name="Delaux P.M."/>
            <person name="Dal Grande F."/>
            <person name="Keller J."/>
        </authorList>
    </citation>
    <scope>NUCLEOTIDE SEQUENCE [LARGE SCALE GENOMIC DNA]</scope>
    <source>
        <strain evidence="16 17">SAG 245.80</strain>
    </source>
</reference>
<dbReference type="InterPro" id="IPR020610">
    <property type="entry name" value="Thiolase_AS"/>
</dbReference>